<organism evidence="3 4">
    <name type="scientific">Saccharothrix australiensis</name>
    <dbReference type="NCBI Taxonomy" id="2072"/>
    <lineage>
        <taxon>Bacteria</taxon>
        <taxon>Bacillati</taxon>
        <taxon>Actinomycetota</taxon>
        <taxon>Actinomycetes</taxon>
        <taxon>Pseudonocardiales</taxon>
        <taxon>Pseudonocardiaceae</taxon>
        <taxon>Saccharothrix</taxon>
    </lineage>
</organism>
<protein>
    <submittedName>
        <fullName evidence="3">Putative membrane protein</fullName>
    </submittedName>
</protein>
<name>A0A495VWF7_9PSEU</name>
<evidence type="ECO:0000313" key="4">
    <source>
        <dbReference type="Proteomes" id="UP000282084"/>
    </source>
</evidence>
<evidence type="ECO:0000256" key="1">
    <source>
        <dbReference type="SAM" id="Phobius"/>
    </source>
</evidence>
<evidence type="ECO:0000313" key="3">
    <source>
        <dbReference type="EMBL" id="RKT52893.1"/>
    </source>
</evidence>
<sequence>MSRLTRILRRIEESRGLDRAAGALAEAIPSSIRGSRLLRGEPLGHPAHPVAVMLPIGLYSASALLDLAPGEGRAAKALIGVGLATAPVAIASGLAEYATLDERQRRTAFVHLAANAAANVLYLTSFRLRAHGFGVVARAVSTLGLAALGAGGLLGGHLAYSQAAGVEREPVQHLFPHTGTASATT</sequence>
<dbReference type="Proteomes" id="UP000282084">
    <property type="component" value="Unassembled WGS sequence"/>
</dbReference>
<feature type="transmembrane region" description="Helical" evidence="1">
    <location>
        <begin position="140"/>
        <end position="160"/>
    </location>
</feature>
<feature type="domain" description="DUF2231" evidence="2">
    <location>
        <begin position="44"/>
        <end position="167"/>
    </location>
</feature>
<evidence type="ECO:0000259" key="2">
    <source>
        <dbReference type="Pfam" id="PF09990"/>
    </source>
</evidence>
<keyword evidence="1" id="KW-0472">Membrane</keyword>
<dbReference type="OrthoDB" id="9795104at2"/>
<dbReference type="InterPro" id="IPR019251">
    <property type="entry name" value="DUF2231_TM"/>
</dbReference>
<gene>
    <name evidence="3" type="ORF">C8E97_1433</name>
</gene>
<dbReference type="EMBL" id="RBXO01000001">
    <property type="protein sequence ID" value="RKT52893.1"/>
    <property type="molecule type" value="Genomic_DNA"/>
</dbReference>
<dbReference type="AlphaFoldDB" id="A0A495VWF7"/>
<dbReference type="Pfam" id="PF09990">
    <property type="entry name" value="DUF2231"/>
    <property type="match status" value="1"/>
</dbReference>
<feature type="transmembrane region" description="Helical" evidence="1">
    <location>
        <begin position="109"/>
        <end position="128"/>
    </location>
</feature>
<reference evidence="3 4" key="1">
    <citation type="submission" date="2018-10" db="EMBL/GenBank/DDBJ databases">
        <title>Sequencing the genomes of 1000 actinobacteria strains.</title>
        <authorList>
            <person name="Klenk H.-P."/>
        </authorList>
    </citation>
    <scope>NUCLEOTIDE SEQUENCE [LARGE SCALE GENOMIC DNA]</scope>
    <source>
        <strain evidence="3 4">DSM 43800</strain>
    </source>
</reference>
<keyword evidence="4" id="KW-1185">Reference proteome</keyword>
<keyword evidence="1" id="KW-1133">Transmembrane helix</keyword>
<proteinExistence type="predicted"/>
<accession>A0A495VWF7</accession>
<keyword evidence="1" id="KW-0812">Transmembrane</keyword>
<comment type="caution">
    <text evidence="3">The sequence shown here is derived from an EMBL/GenBank/DDBJ whole genome shotgun (WGS) entry which is preliminary data.</text>
</comment>
<dbReference type="RefSeq" id="WP_121002791.1">
    <property type="nucleotide sequence ID" value="NZ_RBXO01000001.1"/>
</dbReference>